<dbReference type="HOGENOM" id="CLU_2974803_0_0_6"/>
<reference evidence="1 2" key="1">
    <citation type="submission" date="2006-02" db="EMBL/GenBank/DDBJ databases">
        <authorList>
            <person name="Waterbury J."/>
            <person name="Ferriera S."/>
            <person name="Johnson J."/>
            <person name="Kravitz S."/>
            <person name="Halpern A."/>
            <person name="Remington K."/>
            <person name="Beeson K."/>
            <person name="Tran B."/>
            <person name="Rogers Y.-H."/>
            <person name="Friedman R."/>
            <person name="Venter J.C."/>
        </authorList>
    </citation>
    <scope>NUCLEOTIDE SEQUENCE [LARGE SCALE GENOMIC DNA]</scope>
    <source>
        <strain evidence="1 2">Nb-231</strain>
    </source>
</reference>
<dbReference type="Pfam" id="PF05930">
    <property type="entry name" value="Phage_AlpA"/>
    <property type="match status" value="1"/>
</dbReference>
<proteinExistence type="predicted"/>
<evidence type="ECO:0000313" key="1">
    <source>
        <dbReference type="EMBL" id="EAR22257.1"/>
    </source>
</evidence>
<name>A4BQA2_9GAMM</name>
<dbReference type="InterPro" id="IPR010260">
    <property type="entry name" value="AlpA"/>
</dbReference>
<dbReference type="STRING" id="314278.NB231_05090"/>
<dbReference type="Proteomes" id="UP000003374">
    <property type="component" value="Unassembled WGS sequence"/>
</dbReference>
<keyword evidence="2" id="KW-1185">Reference proteome</keyword>
<evidence type="ECO:0000313" key="2">
    <source>
        <dbReference type="Proteomes" id="UP000003374"/>
    </source>
</evidence>
<gene>
    <name evidence="1" type="ORF">NB231_05090</name>
</gene>
<protein>
    <submittedName>
        <fullName evidence="1">Uncharacterized protein</fullName>
    </submittedName>
</protein>
<sequence length="58" mass="6591">MKRLITDKQLKEKLGGCSDMTIWRLRRDGKLPKPRKLGSRNVTPEEEADEAIAKLVGL</sequence>
<dbReference type="EMBL" id="AAOF01000004">
    <property type="protein sequence ID" value="EAR22257.1"/>
    <property type="molecule type" value="Genomic_DNA"/>
</dbReference>
<dbReference type="OrthoDB" id="5298532at2"/>
<comment type="caution">
    <text evidence="1">The sequence shown here is derived from an EMBL/GenBank/DDBJ whole genome shotgun (WGS) entry which is preliminary data.</text>
</comment>
<dbReference type="RefSeq" id="WP_005000274.1">
    <property type="nucleotide sequence ID" value="NZ_CH672427.1"/>
</dbReference>
<dbReference type="AlphaFoldDB" id="A4BQA2"/>
<organism evidence="1 2">
    <name type="scientific">Nitrococcus mobilis Nb-231</name>
    <dbReference type="NCBI Taxonomy" id="314278"/>
    <lineage>
        <taxon>Bacteria</taxon>
        <taxon>Pseudomonadati</taxon>
        <taxon>Pseudomonadota</taxon>
        <taxon>Gammaproteobacteria</taxon>
        <taxon>Chromatiales</taxon>
        <taxon>Ectothiorhodospiraceae</taxon>
        <taxon>Nitrococcus</taxon>
    </lineage>
</organism>
<accession>A4BQA2</accession>